<organism evidence="2 3">
    <name type="scientific">Peptoniphilus stercorisuis</name>
    <dbReference type="NCBI Taxonomy" id="1436965"/>
    <lineage>
        <taxon>Bacteria</taxon>
        <taxon>Bacillati</taxon>
        <taxon>Bacillota</taxon>
        <taxon>Tissierellia</taxon>
        <taxon>Tissierellales</taxon>
        <taxon>Peptoniphilaceae</taxon>
        <taxon>Peptoniphilus</taxon>
    </lineage>
</organism>
<dbReference type="RefSeq" id="WP_210061305.1">
    <property type="nucleotide sequence ID" value="NZ_JAGGLJ010000012.1"/>
</dbReference>
<feature type="chain" id="PRO_5045481588" description="Lipoprotein" evidence="1">
    <location>
        <begin position="26"/>
        <end position="232"/>
    </location>
</feature>
<reference evidence="2 3" key="1">
    <citation type="submission" date="2021-03" db="EMBL/GenBank/DDBJ databases">
        <title>Genomic Encyclopedia of Type Strains, Phase IV (KMG-IV): sequencing the most valuable type-strain genomes for metagenomic binning, comparative biology and taxonomic classification.</title>
        <authorList>
            <person name="Goeker M."/>
        </authorList>
    </citation>
    <scope>NUCLEOTIDE SEQUENCE [LARGE SCALE GENOMIC DNA]</scope>
    <source>
        <strain evidence="2 3">DSM 27563</strain>
    </source>
</reference>
<feature type="signal peptide" evidence="1">
    <location>
        <begin position="1"/>
        <end position="25"/>
    </location>
</feature>
<accession>A0ABS4KDE3</accession>
<evidence type="ECO:0000256" key="1">
    <source>
        <dbReference type="SAM" id="SignalP"/>
    </source>
</evidence>
<dbReference type="PROSITE" id="PS51257">
    <property type="entry name" value="PROKAR_LIPOPROTEIN"/>
    <property type="match status" value="1"/>
</dbReference>
<evidence type="ECO:0000313" key="2">
    <source>
        <dbReference type="EMBL" id="MBP2025796.1"/>
    </source>
</evidence>
<protein>
    <recommendedName>
        <fullName evidence="4">Lipoprotein</fullName>
    </recommendedName>
</protein>
<sequence>MKNLKKGIILSLLLIVISTLTSCNSKEVDSKQIKEEAYKSEVVSEFSIDEEENKFNIADVSFTYPKDLTILFSENKEDSEDIIKEDLNNLGLDCNDVFPRDYEENSEALLVKIKGEYYPMNIRVYVSQNPKYKNLKNNENEVQDFIESELEKTFDERTKEVEVRKYRLREYDAPLISCRSEYKKEYPLLLKSSRVSFIYKDKLYMLIFTTLDERFAIDYNEFKDFLNTIEFN</sequence>
<dbReference type="EMBL" id="JAGGLJ010000012">
    <property type="protein sequence ID" value="MBP2025796.1"/>
    <property type="molecule type" value="Genomic_DNA"/>
</dbReference>
<name>A0ABS4KDE3_9FIRM</name>
<keyword evidence="3" id="KW-1185">Reference proteome</keyword>
<keyword evidence="1" id="KW-0732">Signal</keyword>
<evidence type="ECO:0000313" key="3">
    <source>
        <dbReference type="Proteomes" id="UP001519306"/>
    </source>
</evidence>
<gene>
    <name evidence="2" type="ORF">J2Z71_001343</name>
</gene>
<evidence type="ECO:0008006" key="4">
    <source>
        <dbReference type="Google" id="ProtNLM"/>
    </source>
</evidence>
<proteinExistence type="predicted"/>
<dbReference type="Proteomes" id="UP001519306">
    <property type="component" value="Unassembled WGS sequence"/>
</dbReference>
<comment type="caution">
    <text evidence="2">The sequence shown here is derived from an EMBL/GenBank/DDBJ whole genome shotgun (WGS) entry which is preliminary data.</text>
</comment>